<name>K1KUV4_CECL9</name>
<keyword evidence="2" id="KW-1185">Reference proteome</keyword>
<dbReference type="InterPro" id="IPR027056">
    <property type="entry name" value="Gluconate_2DH_su3"/>
</dbReference>
<dbReference type="EMBL" id="AMGM01000078">
    <property type="protein sequence ID" value="EKB47970.1"/>
    <property type="molecule type" value="Genomic_DNA"/>
</dbReference>
<gene>
    <name evidence="1" type="ORF">B879_03431</name>
</gene>
<dbReference type="Proteomes" id="UP000004478">
    <property type="component" value="Unassembled WGS sequence"/>
</dbReference>
<evidence type="ECO:0008006" key="3">
    <source>
        <dbReference type="Google" id="ProtNLM"/>
    </source>
</evidence>
<evidence type="ECO:0000313" key="1">
    <source>
        <dbReference type="EMBL" id="EKB47970.1"/>
    </source>
</evidence>
<dbReference type="Pfam" id="PF13618">
    <property type="entry name" value="Gluconate_2-dh3"/>
    <property type="match status" value="1"/>
</dbReference>
<protein>
    <recommendedName>
        <fullName evidence="3">Gluconate 2-dehydrogenase subunit 3</fullName>
    </recommendedName>
</protein>
<dbReference type="RefSeq" id="WP_009186448.1">
    <property type="nucleotide sequence ID" value="NZ_AMGM01000078.1"/>
</dbReference>
<proteinExistence type="predicted"/>
<dbReference type="AlphaFoldDB" id="K1KUV4"/>
<comment type="caution">
    <text evidence="1">The sequence shown here is derived from an EMBL/GenBank/DDBJ whole genome shotgun (WGS) entry which is preliminary data.</text>
</comment>
<organism evidence="1 2">
    <name type="scientific">Cecembia lonarensis (strain CCUG 58316 / KCTC 22772 / LW9)</name>
    <dbReference type="NCBI Taxonomy" id="1225176"/>
    <lineage>
        <taxon>Bacteria</taxon>
        <taxon>Pseudomonadati</taxon>
        <taxon>Bacteroidota</taxon>
        <taxon>Cytophagia</taxon>
        <taxon>Cytophagales</taxon>
        <taxon>Cyclobacteriaceae</taxon>
        <taxon>Cecembia</taxon>
    </lineage>
</organism>
<sequence length="179" mass="20468">MDRRTMMKSLAITVWGMMAFPGCGPENQTELKGLVKNLNLNQDQLANLEKLVDTFLPKTDTYGGVDLNIHQFLDKLIANCYPEEQQIEFIVGLNKLEQHAQESFGQRFSALAPQDREMNLLLMNDESKPEEKSFFEFAKEQIILAYTSSEYFLTNFTNYDMIPGGYDGCVDVPQVTYKV</sequence>
<accession>K1KUV4</accession>
<reference evidence="1 2" key="1">
    <citation type="journal article" date="2012" name="J. Bacteriol.">
        <title>Draft Genome Sequence of Cecembia lonarensis Strain LW9T, Isolated from Lonar Lake, a Haloalkaline Lake in India.</title>
        <authorList>
            <person name="Shivaji S."/>
            <person name="Ara S."/>
            <person name="Singh A."/>
            <person name="Pinnaka A.K."/>
        </authorList>
    </citation>
    <scope>NUCLEOTIDE SEQUENCE [LARGE SCALE GENOMIC DNA]</scope>
    <source>
        <strain evidence="1 2">LW9</strain>
    </source>
</reference>
<evidence type="ECO:0000313" key="2">
    <source>
        <dbReference type="Proteomes" id="UP000004478"/>
    </source>
</evidence>